<reference evidence="9" key="1">
    <citation type="submission" date="2019-09" db="EMBL/GenBank/DDBJ databases">
        <title>Draft genome information of white flower Hibiscus syriacus.</title>
        <authorList>
            <person name="Kim Y.-M."/>
        </authorList>
    </citation>
    <scope>NUCLEOTIDE SEQUENCE [LARGE SCALE GENOMIC DNA]</scope>
    <source>
        <strain evidence="9">YM2019G1</strain>
    </source>
</reference>
<accession>A0A6A3CDN0</accession>
<protein>
    <submittedName>
        <fullName evidence="9">Transcription factor WER</fullName>
    </submittedName>
</protein>
<evidence type="ECO:0000256" key="1">
    <source>
        <dbReference type="ARBA" id="ARBA00004123"/>
    </source>
</evidence>
<feature type="domain" description="HTH myb-type" evidence="8">
    <location>
        <begin position="28"/>
        <end position="84"/>
    </location>
</feature>
<dbReference type="FunFam" id="1.10.10.60:FF:000001">
    <property type="entry name" value="MYB-related transcription factor"/>
    <property type="match status" value="1"/>
</dbReference>
<dbReference type="Proteomes" id="UP000436088">
    <property type="component" value="Unassembled WGS sequence"/>
</dbReference>
<evidence type="ECO:0000256" key="2">
    <source>
        <dbReference type="ARBA" id="ARBA00022737"/>
    </source>
</evidence>
<dbReference type="InterPro" id="IPR001005">
    <property type="entry name" value="SANT/Myb"/>
</dbReference>
<keyword evidence="5" id="KW-0804">Transcription</keyword>
<evidence type="ECO:0000256" key="4">
    <source>
        <dbReference type="ARBA" id="ARBA00023125"/>
    </source>
</evidence>
<dbReference type="InterPro" id="IPR009057">
    <property type="entry name" value="Homeodomain-like_sf"/>
</dbReference>
<dbReference type="GO" id="GO:0003677">
    <property type="term" value="F:DNA binding"/>
    <property type="evidence" value="ECO:0007669"/>
    <property type="project" value="UniProtKB-KW"/>
</dbReference>
<dbReference type="CDD" id="cd00167">
    <property type="entry name" value="SANT"/>
    <property type="match status" value="1"/>
</dbReference>
<feature type="domain" description="Myb-like" evidence="7">
    <location>
        <begin position="28"/>
        <end position="80"/>
    </location>
</feature>
<dbReference type="PROSITE" id="PS51294">
    <property type="entry name" value="HTH_MYB"/>
    <property type="match status" value="1"/>
</dbReference>
<keyword evidence="10" id="KW-1185">Reference proteome</keyword>
<dbReference type="InterPro" id="IPR017930">
    <property type="entry name" value="Myb_dom"/>
</dbReference>
<keyword evidence="2" id="KW-0677">Repeat</keyword>
<evidence type="ECO:0000256" key="5">
    <source>
        <dbReference type="ARBA" id="ARBA00023163"/>
    </source>
</evidence>
<dbReference type="AlphaFoldDB" id="A0A6A3CDN0"/>
<evidence type="ECO:0000313" key="10">
    <source>
        <dbReference type="Proteomes" id="UP000436088"/>
    </source>
</evidence>
<dbReference type="PROSITE" id="PS50090">
    <property type="entry name" value="MYB_LIKE"/>
    <property type="match status" value="1"/>
</dbReference>
<dbReference type="Pfam" id="PF00249">
    <property type="entry name" value="Myb_DNA-binding"/>
    <property type="match status" value="1"/>
</dbReference>
<evidence type="ECO:0000256" key="3">
    <source>
        <dbReference type="ARBA" id="ARBA00023015"/>
    </source>
</evidence>
<name>A0A6A3CDN0_HIBSY</name>
<dbReference type="Gene3D" id="1.10.10.60">
    <property type="entry name" value="Homeodomain-like"/>
    <property type="match status" value="1"/>
</dbReference>
<keyword evidence="4" id="KW-0238">DNA-binding</keyword>
<sequence>MMMMMMMRGNNQMNAQSEGGNNGVRDDGMVLKRGSWTTAEDALLTEYVRANGVGNWNSVQKNTGLARCGKNCRLRWANHLRPNLKKGHFSLQEERMIIELHAKMGNIFLQIQPRLHHLLIALPVRHHHHLSPPFHPPKSNRLSQLFLSSIMISSMTTSGSSTMKATATTTASCCRFYLENYLNRVTLDVASSSSNNLYQPYLDSVLFYLFKTDQESSDGLLEDMLQDAQALAAETNGGGGNKEMSKEMNITATQHDQEEEDYSKLINDDGPTSMGMEINEWCNNSGESSDLQPSAITDNENQLALASVRSSDNFPGIF</sequence>
<dbReference type="PANTHER" id="PTHR47995">
    <property type="entry name" value="TRANSCRIPTION FACTOR MYB33-RELATED"/>
    <property type="match status" value="1"/>
</dbReference>
<comment type="caution">
    <text evidence="9">The sequence shown here is derived from an EMBL/GenBank/DDBJ whole genome shotgun (WGS) entry which is preliminary data.</text>
</comment>
<comment type="subcellular location">
    <subcellularLocation>
        <location evidence="1">Nucleus</location>
    </subcellularLocation>
</comment>
<proteinExistence type="predicted"/>
<evidence type="ECO:0000259" key="7">
    <source>
        <dbReference type="PROSITE" id="PS50090"/>
    </source>
</evidence>
<keyword evidence="3" id="KW-0805">Transcription regulation</keyword>
<dbReference type="OrthoDB" id="2143914at2759"/>
<dbReference type="SUPFAM" id="SSF46689">
    <property type="entry name" value="Homeodomain-like"/>
    <property type="match status" value="1"/>
</dbReference>
<dbReference type="SMART" id="SM00717">
    <property type="entry name" value="SANT"/>
    <property type="match status" value="2"/>
</dbReference>
<dbReference type="PANTHER" id="PTHR47995:SF18">
    <property type="entry name" value="TRANSCRIPTION FACTOR MYB65"/>
    <property type="match status" value="1"/>
</dbReference>
<evidence type="ECO:0000259" key="8">
    <source>
        <dbReference type="PROSITE" id="PS51294"/>
    </source>
</evidence>
<evidence type="ECO:0000313" key="9">
    <source>
        <dbReference type="EMBL" id="KAE8725538.1"/>
    </source>
</evidence>
<keyword evidence="6" id="KW-0539">Nucleus</keyword>
<dbReference type="EMBL" id="VEPZ02000418">
    <property type="protein sequence ID" value="KAE8725538.1"/>
    <property type="molecule type" value="Genomic_DNA"/>
</dbReference>
<gene>
    <name evidence="9" type="ORF">F3Y22_tig00008653pilonHSYRG00006</name>
</gene>
<dbReference type="GO" id="GO:0005634">
    <property type="term" value="C:nucleus"/>
    <property type="evidence" value="ECO:0007669"/>
    <property type="project" value="UniProtKB-SubCell"/>
</dbReference>
<evidence type="ECO:0000256" key="6">
    <source>
        <dbReference type="ARBA" id="ARBA00023242"/>
    </source>
</evidence>
<organism evidence="9 10">
    <name type="scientific">Hibiscus syriacus</name>
    <name type="common">Rose of Sharon</name>
    <dbReference type="NCBI Taxonomy" id="106335"/>
    <lineage>
        <taxon>Eukaryota</taxon>
        <taxon>Viridiplantae</taxon>
        <taxon>Streptophyta</taxon>
        <taxon>Embryophyta</taxon>
        <taxon>Tracheophyta</taxon>
        <taxon>Spermatophyta</taxon>
        <taxon>Magnoliopsida</taxon>
        <taxon>eudicotyledons</taxon>
        <taxon>Gunneridae</taxon>
        <taxon>Pentapetalae</taxon>
        <taxon>rosids</taxon>
        <taxon>malvids</taxon>
        <taxon>Malvales</taxon>
        <taxon>Malvaceae</taxon>
        <taxon>Malvoideae</taxon>
        <taxon>Hibiscus</taxon>
    </lineage>
</organism>